<dbReference type="Gene3D" id="1.25.40.10">
    <property type="entry name" value="Tetratricopeptide repeat domain"/>
    <property type="match status" value="1"/>
</dbReference>
<feature type="compositionally biased region" description="Polar residues" evidence="2">
    <location>
        <begin position="172"/>
        <end position="186"/>
    </location>
</feature>
<feature type="region of interest" description="Disordered" evidence="2">
    <location>
        <begin position="172"/>
        <end position="205"/>
    </location>
</feature>
<dbReference type="Proteomes" id="UP001194580">
    <property type="component" value="Unassembled WGS sequence"/>
</dbReference>
<dbReference type="EMBL" id="JAAAIL010000362">
    <property type="protein sequence ID" value="KAG0276527.1"/>
    <property type="molecule type" value="Genomic_DNA"/>
</dbReference>
<name>A0AAD4DFA9_9FUNG</name>
<evidence type="ECO:0008006" key="5">
    <source>
        <dbReference type="Google" id="ProtNLM"/>
    </source>
</evidence>
<evidence type="ECO:0000256" key="2">
    <source>
        <dbReference type="SAM" id="MobiDB-lite"/>
    </source>
</evidence>
<comment type="caution">
    <text evidence="3">The sequence shown here is derived from an EMBL/GenBank/DDBJ whole genome shotgun (WGS) entry which is preliminary data.</text>
</comment>
<organism evidence="3 4">
    <name type="scientific">Linnemannia exigua</name>
    <dbReference type="NCBI Taxonomy" id="604196"/>
    <lineage>
        <taxon>Eukaryota</taxon>
        <taxon>Fungi</taxon>
        <taxon>Fungi incertae sedis</taxon>
        <taxon>Mucoromycota</taxon>
        <taxon>Mortierellomycotina</taxon>
        <taxon>Mortierellomycetes</taxon>
        <taxon>Mortierellales</taxon>
        <taxon>Mortierellaceae</taxon>
        <taxon>Linnemannia</taxon>
    </lineage>
</organism>
<protein>
    <recommendedName>
        <fullName evidence="5">HCP-like protein</fullName>
    </recommendedName>
</protein>
<evidence type="ECO:0000313" key="4">
    <source>
        <dbReference type="Proteomes" id="UP001194580"/>
    </source>
</evidence>
<dbReference type="PANTHER" id="PTHR11102:SF160">
    <property type="entry name" value="ERAD-ASSOCIATED E3 UBIQUITIN-PROTEIN LIGASE COMPONENT HRD3"/>
    <property type="match status" value="1"/>
</dbReference>
<evidence type="ECO:0000313" key="3">
    <source>
        <dbReference type="EMBL" id="KAG0276527.1"/>
    </source>
</evidence>
<dbReference type="InterPro" id="IPR011990">
    <property type="entry name" value="TPR-like_helical_dom_sf"/>
</dbReference>
<feature type="compositionally biased region" description="Polar residues" evidence="2">
    <location>
        <begin position="193"/>
        <end position="205"/>
    </location>
</feature>
<dbReference type="Pfam" id="PF08238">
    <property type="entry name" value="Sel1"/>
    <property type="match status" value="3"/>
</dbReference>
<dbReference type="SUPFAM" id="SSF81901">
    <property type="entry name" value="HCP-like"/>
    <property type="match status" value="1"/>
</dbReference>
<comment type="similarity">
    <text evidence="1">Belongs to the sel-1 family.</text>
</comment>
<dbReference type="PANTHER" id="PTHR11102">
    <property type="entry name" value="SEL-1-LIKE PROTEIN"/>
    <property type="match status" value="1"/>
</dbReference>
<proteinExistence type="inferred from homology"/>
<dbReference type="SMART" id="SM00671">
    <property type="entry name" value="SEL1"/>
    <property type="match status" value="3"/>
</dbReference>
<dbReference type="InterPro" id="IPR006597">
    <property type="entry name" value="Sel1-like"/>
</dbReference>
<feature type="compositionally biased region" description="Polar residues" evidence="2">
    <location>
        <begin position="268"/>
        <end position="283"/>
    </location>
</feature>
<gene>
    <name evidence="3" type="ORF">BGZ95_007414</name>
</gene>
<accession>A0AAD4DFA9</accession>
<evidence type="ECO:0000256" key="1">
    <source>
        <dbReference type="ARBA" id="ARBA00038101"/>
    </source>
</evidence>
<feature type="region of interest" description="Disordered" evidence="2">
    <location>
        <begin position="255"/>
        <end position="304"/>
    </location>
</feature>
<reference evidence="3" key="1">
    <citation type="journal article" date="2020" name="Fungal Divers.">
        <title>Resolving the Mortierellaceae phylogeny through synthesis of multi-gene phylogenetics and phylogenomics.</title>
        <authorList>
            <person name="Vandepol N."/>
            <person name="Liber J."/>
            <person name="Desiro A."/>
            <person name="Na H."/>
            <person name="Kennedy M."/>
            <person name="Barry K."/>
            <person name="Grigoriev I.V."/>
            <person name="Miller A.N."/>
            <person name="O'Donnell K."/>
            <person name="Stajich J.E."/>
            <person name="Bonito G."/>
        </authorList>
    </citation>
    <scope>NUCLEOTIDE SEQUENCE</scope>
    <source>
        <strain evidence="3">NRRL 28262</strain>
    </source>
</reference>
<dbReference type="InterPro" id="IPR050767">
    <property type="entry name" value="Sel1_AlgK"/>
</dbReference>
<dbReference type="AlphaFoldDB" id="A0AAD4DFA9"/>
<keyword evidence="4" id="KW-1185">Reference proteome</keyword>
<sequence>MHREENDTQERLQAIRPLHNSKNNNAPQSSTSAGTTDWDVVHLAIYLDPAGRAIVFWEDVLVAFKNALHIRQGSCILPFLRGSDYKLLYPLRIAAIPNRVLDVYIEEPSTRSSPNTQTTTRMMHLVEEVMEDIVRRVSEYALSESGVIPKSHDSNNSNNSNYDITAAVSAENSENYNVSAESRPSGNTPPPQEQQKASQHNTSSIYDSTSKALLSKLSTSAATNDKSYLNNNHQQENLIKLCGELLRTILRQGDTNSGVVSDKPTRVATDSDTGPYTGTNTDDSVSRHFVDSGKSKDESPGTAHAQQALIDDDINDIPKGLRDVAAKAMQGDIESQYSLAQSYNYGSNELSRNDRLAMVWYGKAANQGHAESQCCMGGYYKEGFTVPKDYAKAMEWFLKSARQGHHGAQYRIGLMYEFGDGVPEDKNKAMEWHLRAANGGNVMARVFVGNLREQGYNAPTQE</sequence>
<feature type="compositionally biased region" description="Basic and acidic residues" evidence="2">
    <location>
        <begin position="284"/>
        <end position="299"/>
    </location>
</feature>